<evidence type="ECO:0000313" key="5">
    <source>
        <dbReference type="EMBL" id="WOJ94059.1"/>
    </source>
</evidence>
<dbReference type="InterPro" id="IPR005802">
    <property type="entry name" value="ADC_synth_comp_1"/>
</dbReference>
<proteinExistence type="predicted"/>
<dbReference type="EMBL" id="CP136864">
    <property type="protein sequence ID" value="WOJ94059.1"/>
    <property type="molecule type" value="Genomic_DNA"/>
</dbReference>
<dbReference type="Pfam" id="PF04715">
    <property type="entry name" value="Anth_synt_I_N"/>
    <property type="match status" value="1"/>
</dbReference>
<dbReference type="NCBIfam" id="TIGR00553">
    <property type="entry name" value="pabB"/>
    <property type="match status" value="1"/>
</dbReference>
<keyword evidence="6" id="KW-1185">Reference proteome</keyword>
<dbReference type="Pfam" id="PF00425">
    <property type="entry name" value="Chorismate_bind"/>
    <property type="match status" value="1"/>
</dbReference>
<dbReference type="PRINTS" id="PR00095">
    <property type="entry name" value="ANTSNTHASEI"/>
</dbReference>
<dbReference type="PANTHER" id="PTHR11236">
    <property type="entry name" value="AMINOBENZOATE/ANTHRANILATE SYNTHASE"/>
    <property type="match status" value="1"/>
</dbReference>
<evidence type="ECO:0000259" key="3">
    <source>
        <dbReference type="Pfam" id="PF00425"/>
    </source>
</evidence>
<feature type="domain" description="Anthranilate synthase component I N-terminal" evidence="4">
    <location>
        <begin position="19"/>
        <end position="147"/>
    </location>
</feature>
<dbReference type="EC" id="2.6.1.85" evidence="1"/>
<dbReference type="SUPFAM" id="SSF56322">
    <property type="entry name" value="ADC synthase"/>
    <property type="match status" value="1"/>
</dbReference>
<dbReference type="Gene3D" id="3.60.120.10">
    <property type="entry name" value="Anthranilate synthase"/>
    <property type="match status" value="1"/>
</dbReference>
<evidence type="ECO:0000256" key="2">
    <source>
        <dbReference type="ARBA" id="ARBA00022679"/>
    </source>
</evidence>
<dbReference type="InterPro" id="IPR006805">
    <property type="entry name" value="Anth_synth_I_N"/>
</dbReference>
<dbReference type="GO" id="GO:0046820">
    <property type="term" value="F:4-amino-4-deoxychorismate synthase activity"/>
    <property type="evidence" value="ECO:0007669"/>
    <property type="project" value="UniProtKB-EC"/>
</dbReference>
<keyword evidence="2 5" id="KW-0808">Transferase</keyword>
<dbReference type="InterPro" id="IPR015890">
    <property type="entry name" value="Chorismate_C"/>
</dbReference>
<evidence type="ECO:0000256" key="1">
    <source>
        <dbReference type="ARBA" id="ARBA00013139"/>
    </source>
</evidence>
<dbReference type="PANTHER" id="PTHR11236:SF50">
    <property type="entry name" value="AMINODEOXYCHORISMATE SYNTHASE COMPONENT 1"/>
    <property type="match status" value="1"/>
</dbReference>
<dbReference type="InterPro" id="IPR019999">
    <property type="entry name" value="Anth_synth_I-like"/>
</dbReference>
<dbReference type="InterPro" id="IPR005801">
    <property type="entry name" value="ADC_synthase"/>
</dbReference>
<accession>A0ABZ0I3H0</accession>
<dbReference type="RefSeq" id="WP_407348698.1">
    <property type="nucleotide sequence ID" value="NZ_CP136864.1"/>
</dbReference>
<evidence type="ECO:0000259" key="4">
    <source>
        <dbReference type="Pfam" id="PF04715"/>
    </source>
</evidence>
<organism evidence="5 6">
    <name type="scientific">Congregibacter variabilis</name>
    <dbReference type="NCBI Taxonomy" id="3081200"/>
    <lineage>
        <taxon>Bacteria</taxon>
        <taxon>Pseudomonadati</taxon>
        <taxon>Pseudomonadota</taxon>
        <taxon>Gammaproteobacteria</taxon>
        <taxon>Cellvibrionales</taxon>
        <taxon>Halieaceae</taxon>
        <taxon>Congregibacter</taxon>
    </lineage>
</organism>
<dbReference type="Proteomes" id="UP001626537">
    <property type="component" value="Chromosome"/>
</dbReference>
<name>A0ABZ0I3H0_9GAMM</name>
<keyword evidence="5" id="KW-0032">Aminotransferase</keyword>
<evidence type="ECO:0000313" key="6">
    <source>
        <dbReference type="Proteomes" id="UP001626537"/>
    </source>
</evidence>
<reference evidence="5 6" key="1">
    <citation type="submission" date="2023-10" db="EMBL/GenBank/DDBJ databases">
        <title>Two novel species belonging to the OM43/NOR5 clade.</title>
        <authorList>
            <person name="Park M."/>
        </authorList>
    </citation>
    <scope>NUCLEOTIDE SEQUENCE [LARGE SCALE GENOMIC DNA]</scope>
    <source>
        <strain evidence="5 6">IMCC43200</strain>
    </source>
</reference>
<gene>
    <name evidence="5" type="primary">pabB</name>
    <name evidence="5" type="ORF">R0135_02550</name>
</gene>
<sequence length="460" mass="51088">MTVRASKISHEALPLPYFDNPCAVYRRLRHLGQAVLLDSGSDSARARFDIVAAQADSSRSVYLAADTGEEELGNALQRWQAIAEDQITNDSGVGALPFYGGYIGHISYELGRRLQSLPATRDATLPIVVAHYYPWAIVQDRKEQRSWLVGETVTINAVRADLESLLSPRLAPPAPSRFQLLQKFAHRWSLSDYRNRFERVKDYIAAGDCYQINIGQPFTAPFAGDLFGAYETLRSIAKAPFSGFFPLNEDQSLLCLSPERFLTVDQGAVETRPIKGTRPRHKDPQQDELAAQALIASDKERAENLMIVDLLRNDLGRFCEPGSVRAQEMFALESYSTVHHLVSVVTARLSPKYSVLDLLLGCMPGGSITGAPKHRAMQIIDELEPAARQAWCGSLFYLSRHGRLDSNIAIRTLFNEGTQLHCWAGGGLVYDSQLEAEYQEQSDKVGAFLRGLEAVSKLTQ</sequence>
<protein>
    <recommendedName>
        <fullName evidence="1">aminodeoxychorismate synthase</fullName>
        <ecNumber evidence="1">2.6.1.85</ecNumber>
    </recommendedName>
</protein>
<feature type="domain" description="Chorismate-utilising enzyme C-terminal" evidence="3">
    <location>
        <begin position="191"/>
        <end position="444"/>
    </location>
</feature>